<comment type="function">
    <text evidence="5">Forms part of the ribosomal stalk, playing a central role in the interaction of the ribosome with GTP-bound translation factors.</text>
</comment>
<keyword evidence="2 5" id="KW-0689">Ribosomal protein</keyword>
<dbReference type="InterPro" id="IPR043141">
    <property type="entry name" value="Ribosomal_uL10-like_sf"/>
</dbReference>
<dbReference type="InterPro" id="IPR022973">
    <property type="entry name" value="Ribosomal_uL10_bac"/>
</dbReference>
<dbReference type="Proteomes" id="UP001304683">
    <property type="component" value="Chromosome"/>
</dbReference>
<dbReference type="Gene3D" id="3.30.70.1730">
    <property type="match status" value="1"/>
</dbReference>
<evidence type="ECO:0000313" key="6">
    <source>
        <dbReference type="EMBL" id="WPD19052.1"/>
    </source>
</evidence>
<gene>
    <name evidence="5 6" type="primary">rplJ</name>
    <name evidence="6" type="ORF">Q5761_11990</name>
</gene>
<evidence type="ECO:0000256" key="3">
    <source>
        <dbReference type="ARBA" id="ARBA00023274"/>
    </source>
</evidence>
<comment type="similarity">
    <text evidence="1 5">Belongs to the universal ribosomal protein uL10 family.</text>
</comment>
<evidence type="ECO:0000313" key="7">
    <source>
        <dbReference type="Proteomes" id="UP001304683"/>
    </source>
</evidence>
<evidence type="ECO:0000256" key="5">
    <source>
        <dbReference type="HAMAP-Rule" id="MF_00362"/>
    </source>
</evidence>
<dbReference type="RefSeq" id="WP_318750700.1">
    <property type="nucleotide sequence ID" value="NZ_CP132508.1"/>
</dbReference>
<dbReference type="Pfam" id="PF00466">
    <property type="entry name" value="Ribosomal_L10"/>
    <property type="match status" value="1"/>
</dbReference>
<dbReference type="InterPro" id="IPR001790">
    <property type="entry name" value="Ribosomal_uL10"/>
</dbReference>
<dbReference type="EMBL" id="CP132508">
    <property type="protein sequence ID" value="WPD19052.1"/>
    <property type="molecule type" value="Genomic_DNA"/>
</dbReference>
<keyword evidence="5" id="KW-0699">rRNA-binding</keyword>
<dbReference type="SUPFAM" id="SSF160369">
    <property type="entry name" value="Ribosomal protein L10-like"/>
    <property type="match status" value="1"/>
</dbReference>
<dbReference type="Gene3D" id="6.10.250.290">
    <property type="match status" value="1"/>
</dbReference>
<evidence type="ECO:0000256" key="2">
    <source>
        <dbReference type="ARBA" id="ARBA00022980"/>
    </source>
</evidence>
<dbReference type="NCBIfam" id="NF000955">
    <property type="entry name" value="PRK00099.1-1"/>
    <property type="match status" value="1"/>
</dbReference>
<dbReference type="HAMAP" id="MF_00362">
    <property type="entry name" value="Ribosomal_uL10"/>
    <property type="match status" value="1"/>
</dbReference>
<sequence length="175" mass="19015">MLTRAEKEALVEELAGKLQRAQGVILTDFRGLNVADTNELRRRLRTQGVEYRVVKNTLIRRAAAKAGIDGLDPLLEGPTALAFGYDDPVAPAKELSQFAKDHSQLKIKGGLLAGRVIGVEEIQRLADLPSRDELLAKVMGGIQAPLYGLVGVLAATLRSFAYAVDALRRQREAQA</sequence>
<keyword evidence="7" id="KW-1185">Reference proteome</keyword>
<reference evidence="6 7" key="1">
    <citation type="submission" date="2023-08" db="EMBL/GenBank/DDBJ databases">
        <title>Genome sequence of Thermaerobacter compostii strain Ins1, a spore-forming filamentous bacterium isolated from a deep geothermal reservoir.</title>
        <authorList>
            <person name="Bregnard D."/>
            <person name="Gonzalez D."/>
            <person name="Junier P."/>
        </authorList>
    </citation>
    <scope>NUCLEOTIDE SEQUENCE [LARGE SCALE GENOMIC DNA]</scope>
    <source>
        <strain evidence="6 7">Ins1</strain>
    </source>
</reference>
<comment type="subunit">
    <text evidence="5">Part of the ribosomal stalk of the 50S ribosomal subunit. The N-terminus interacts with L11 and the large rRNA to form the base of the stalk. The C-terminus forms an elongated spine to which L12 dimers bind in a sequential fashion forming a multimeric L10(L12)X complex.</text>
</comment>
<evidence type="ECO:0000256" key="4">
    <source>
        <dbReference type="ARBA" id="ARBA00035202"/>
    </source>
</evidence>
<organism evidence="6 7">
    <name type="scientific">Thermaerobacter composti</name>
    <dbReference type="NCBI Taxonomy" id="554949"/>
    <lineage>
        <taxon>Bacteria</taxon>
        <taxon>Bacillati</taxon>
        <taxon>Bacillota</taxon>
        <taxon>Clostridia</taxon>
        <taxon>Eubacteriales</taxon>
        <taxon>Clostridiales Family XVII. Incertae Sedis</taxon>
        <taxon>Thermaerobacter</taxon>
    </lineage>
</organism>
<keyword evidence="5" id="KW-0694">RNA-binding</keyword>
<dbReference type="InterPro" id="IPR047865">
    <property type="entry name" value="Ribosomal_uL10_bac_type"/>
</dbReference>
<proteinExistence type="inferred from homology"/>
<name>A0ABZ0QQL5_9FIRM</name>
<keyword evidence="3 5" id="KW-0687">Ribonucleoprotein</keyword>
<evidence type="ECO:0000256" key="1">
    <source>
        <dbReference type="ARBA" id="ARBA00008889"/>
    </source>
</evidence>
<protein>
    <recommendedName>
        <fullName evidence="4 5">Large ribosomal subunit protein uL10</fullName>
    </recommendedName>
</protein>
<dbReference type="CDD" id="cd05797">
    <property type="entry name" value="Ribosomal_L10"/>
    <property type="match status" value="1"/>
</dbReference>
<dbReference type="PANTHER" id="PTHR11560">
    <property type="entry name" value="39S RIBOSOMAL PROTEIN L10, MITOCHONDRIAL"/>
    <property type="match status" value="1"/>
</dbReference>
<accession>A0ABZ0QQL5</accession>
<dbReference type="GO" id="GO:0005840">
    <property type="term" value="C:ribosome"/>
    <property type="evidence" value="ECO:0007669"/>
    <property type="project" value="UniProtKB-KW"/>
</dbReference>